<protein>
    <submittedName>
        <fullName evidence="2">MYXO-CTERM domain-containing protein</fullName>
    </submittedName>
</protein>
<gene>
    <name evidence="2" type="ORF">SAMN04487945_0139</name>
</gene>
<reference evidence="2 3" key="1">
    <citation type="submission" date="2016-10" db="EMBL/GenBank/DDBJ databases">
        <authorList>
            <person name="de Groot N.N."/>
        </authorList>
    </citation>
    <scope>NUCLEOTIDE SEQUENCE [LARGE SCALE GENOMIC DNA]</scope>
    <source>
        <strain evidence="2 3">CGMCC 1.5337</strain>
    </source>
</reference>
<dbReference type="Proteomes" id="UP000198518">
    <property type="component" value="Unassembled WGS sequence"/>
</dbReference>
<keyword evidence="3" id="KW-1185">Reference proteome</keyword>
<evidence type="ECO:0000313" key="3">
    <source>
        <dbReference type="Proteomes" id="UP000198518"/>
    </source>
</evidence>
<dbReference type="STRING" id="355548.SAMN04487945_0139"/>
<feature type="region of interest" description="Disordered" evidence="1">
    <location>
        <begin position="58"/>
        <end position="92"/>
    </location>
</feature>
<dbReference type="AlphaFoldDB" id="A0A1I0ML90"/>
<dbReference type="EMBL" id="FOJA01000001">
    <property type="protein sequence ID" value="SEV88721.1"/>
    <property type="molecule type" value="Genomic_DNA"/>
</dbReference>
<evidence type="ECO:0000313" key="2">
    <source>
        <dbReference type="EMBL" id="SEV88721.1"/>
    </source>
</evidence>
<organism evidence="2 3">
    <name type="scientific">Halobacterium jilantaiense</name>
    <dbReference type="NCBI Taxonomy" id="355548"/>
    <lineage>
        <taxon>Archaea</taxon>
        <taxon>Methanobacteriati</taxon>
        <taxon>Methanobacteriota</taxon>
        <taxon>Stenosarchaea group</taxon>
        <taxon>Halobacteria</taxon>
        <taxon>Halobacteriales</taxon>
        <taxon>Halobacteriaceae</taxon>
        <taxon>Halobacterium</taxon>
    </lineage>
</organism>
<evidence type="ECO:0000256" key="1">
    <source>
        <dbReference type="SAM" id="MobiDB-lite"/>
    </source>
</evidence>
<sequence>MSSLLSAVTGPTDETTANRGTEQPGAATTDGSDGSGGSRRRTLALAAAGLGAAYLVRRRRASQRAADQETDATSAGERDASETADGSRGSGIRGRLVRTVAGFAASILVRRAIRRWRAR</sequence>
<name>A0A1I0ML90_9EURY</name>
<feature type="region of interest" description="Disordered" evidence="1">
    <location>
        <begin position="1"/>
        <end position="42"/>
    </location>
</feature>
<proteinExistence type="predicted"/>
<dbReference type="RefSeq" id="WP_089667229.1">
    <property type="nucleotide sequence ID" value="NZ_FOJA01000001.1"/>
</dbReference>
<feature type="compositionally biased region" description="Polar residues" evidence="1">
    <location>
        <begin position="12"/>
        <end position="21"/>
    </location>
</feature>
<accession>A0A1I0ML90</accession>